<dbReference type="PANTHER" id="PTHR30085">
    <property type="entry name" value="AMINO ACID ABC TRANSPORTER PERMEASE"/>
    <property type="match status" value="1"/>
</dbReference>
<evidence type="ECO:0000256" key="2">
    <source>
        <dbReference type="ARBA" id="ARBA00022448"/>
    </source>
</evidence>
<dbReference type="GO" id="GO:0006865">
    <property type="term" value="P:amino acid transport"/>
    <property type="evidence" value="ECO:0007669"/>
    <property type="project" value="TreeGrafter"/>
</dbReference>
<name>A0A2V3U562_9HYPH</name>
<evidence type="ECO:0000256" key="3">
    <source>
        <dbReference type="ARBA" id="ARBA00022729"/>
    </source>
</evidence>
<dbReference type="PANTHER" id="PTHR30085:SF7">
    <property type="entry name" value="AMINO-ACID ABC TRANSPORTER-BINDING PROTEIN YHDW-RELATED"/>
    <property type="match status" value="1"/>
</dbReference>
<keyword evidence="3 4" id="KW-0732">Signal</keyword>
<evidence type="ECO:0000259" key="5">
    <source>
        <dbReference type="SMART" id="SM00062"/>
    </source>
</evidence>
<dbReference type="AlphaFoldDB" id="A0A2V3U562"/>
<sequence length="359" mass="38667">MLRAAPSRAGFPTTTRTAHRRLRQALAAAASLAATCLLAPAAWAATLDTVKQRGELQCGVSEGLFGFSEKDAQGQWSGFDVDFCRAVAGAIFDDRTKVTFVPLSASERFKALKDGRVDLLSRNSTWTLEREAGLGLTFAGITYHDGQGFLAARMLDVSSTLELDKAKICVEAGTTTQLNLSDYFRANSMTYEEMSFPSAAEALKAFEAGQCNVLTRDQSALYAERLKLAKPAEAIVLPDVISKEPLGPVTRNDDVAWSNIVQWVNFALVNAEELGISSTNLAEAQGSAKPDVRRFMGAEGGLGKMLGLGDGWAQQAVKASGNYAEMYERNLGVQSKLGIPRGLNQLWSMGGILYAPPIR</sequence>
<keyword evidence="7" id="KW-1185">Reference proteome</keyword>
<dbReference type="CDD" id="cd13692">
    <property type="entry name" value="PBP2_BztA"/>
    <property type="match status" value="1"/>
</dbReference>
<dbReference type="RefSeq" id="WP_110375971.1">
    <property type="nucleotide sequence ID" value="NZ_JAHBRY010000001.1"/>
</dbReference>
<evidence type="ECO:0000313" key="7">
    <source>
        <dbReference type="Proteomes" id="UP000248021"/>
    </source>
</evidence>
<reference evidence="6 7" key="1">
    <citation type="submission" date="2018-05" db="EMBL/GenBank/DDBJ databases">
        <title>Genomic Encyclopedia of Type Strains, Phase IV (KMG-IV): sequencing the most valuable type-strain genomes for metagenomic binning, comparative biology and taxonomic classification.</title>
        <authorList>
            <person name="Goeker M."/>
        </authorList>
    </citation>
    <scope>NUCLEOTIDE SEQUENCE [LARGE SCALE GENOMIC DNA]</scope>
    <source>
        <strain evidence="6 7">DSM 6462</strain>
    </source>
</reference>
<feature type="domain" description="Solute-binding protein family 3/N-terminal" evidence="5">
    <location>
        <begin position="55"/>
        <end position="284"/>
    </location>
</feature>
<comment type="caution">
    <text evidence="6">The sequence shown here is derived from an EMBL/GenBank/DDBJ whole genome shotgun (WGS) entry which is preliminary data.</text>
</comment>
<evidence type="ECO:0000256" key="1">
    <source>
        <dbReference type="ARBA" id="ARBA00010333"/>
    </source>
</evidence>
<dbReference type="SMART" id="SM00062">
    <property type="entry name" value="PBPb"/>
    <property type="match status" value="1"/>
</dbReference>
<dbReference type="Gene3D" id="3.40.190.10">
    <property type="entry name" value="Periplasmic binding protein-like II"/>
    <property type="match status" value="2"/>
</dbReference>
<feature type="signal peptide" evidence="4">
    <location>
        <begin position="1"/>
        <end position="44"/>
    </location>
</feature>
<comment type="similarity">
    <text evidence="1">Belongs to the bacterial solute-binding protein 3 family.</text>
</comment>
<accession>A0A2V3U562</accession>
<dbReference type="InterPro" id="IPR001638">
    <property type="entry name" value="Solute-binding_3/MltF_N"/>
</dbReference>
<dbReference type="Proteomes" id="UP000248021">
    <property type="component" value="Unassembled WGS sequence"/>
</dbReference>
<dbReference type="EMBL" id="QJJK01000007">
    <property type="protein sequence ID" value="PXW57402.1"/>
    <property type="molecule type" value="Genomic_DNA"/>
</dbReference>
<evidence type="ECO:0000256" key="4">
    <source>
        <dbReference type="SAM" id="SignalP"/>
    </source>
</evidence>
<keyword evidence="2" id="KW-0813">Transport</keyword>
<dbReference type="Pfam" id="PF00497">
    <property type="entry name" value="SBP_bac_3"/>
    <property type="match status" value="1"/>
</dbReference>
<feature type="chain" id="PRO_5015884858" evidence="4">
    <location>
        <begin position="45"/>
        <end position="359"/>
    </location>
</feature>
<gene>
    <name evidence="6" type="ORF">C7450_107443</name>
</gene>
<proteinExistence type="inferred from homology"/>
<organism evidence="6 7">
    <name type="scientific">Chelatococcus asaccharovorans</name>
    <dbReference type="NCBI Taxonomy" id="28210"/>
    <lineage>
        <taxon>Bacteria</taxon>
        <taxon>Pseudomonadati</taxon>
        <taxon>Pseudomonadota</taxon>
        <taxon>Alphaproteobacteria</taxon>
        <taxon>Hyphomicrobiales</taxon>
        <taxon>Chelatococcaceae</taxon>
        <taxon>Chelatococcus</taxon>
    </lineage>
</organism>
<protein>
    <submittedName>
        <fullName evidence="6">Amino acid ABC transporter substrate-binding protein (PAAT family)</fullName>
    </submittedName>
</protein>
<dbReference type="OrthoDB" id="9777941at2"/>
<dbReference type="SUPFAM" id="SSF53850">
    <property type="entry name" value="Periplasmic binding protein-like II"/>
    <property type="match status" value="1"/>
</dbReference>
<dbReference type="InterPro" id="IPR051455">
    <property type="entry name" value="Bact_solute-bind_prot3"/>
</dbReference>
<evidence type="ECO:0000313" key="6">
    <source>
        <dbReference type="EMBL" id="PXW57402.1"/>
    </source>
</evidence>